<reference evidence="2 4" key="1">
    <citation type="journal article" date="2011" name="Nature">
        <title>The Medicago genome provides insight into the evolution of rhizobial symbioses.</title>
        <authorList>
            <person name="Young N.D."/>
            <person name="Debelle F."/>
            <person name="Oldroyd G.E."/>
            <person name="Geurts R."/>
            <person name="Cannon S.B."/>
            <person name="Udvardi M.K."/>
            <person name="Benedito V.A."/>
            <person name="Mayer K.F."/>
            <person name="Gouzy J."/>
            <person name="Schoof H."/>
            <person name="Van de Peer Y."/>
            <person name="Proost S."/>
            <person name="Cook D.R."/>
            <person name="Meyers B.C."/>
            <person name="Spannagl M."/>
            <person name="Cheung F."/>
            <person name="De Mita S."/>
            <person name="Krishnakumar V."/>
            <person name="Gundlach H."/>
            <person name="Zhou S."/>
            <person name="Mudge J."/>
            <person name="Bharti A.K."/>
            <person name="Murray J.D."/>
            <person name="Naoumkina M.A."/>
            <person name="Rosen B."/>
            <person name="Silverstein K.A."/>
            <person name="Tang H."/>
            <person name="Rombauts S."/>
            <person name="Zhao P.X."/>
            <person name="Zhou P."/>
            <person name="Barbe V."/>
            <person name="Bardou P."/>
            <person name="Bechner M."/>
            <person name="Bellec A."/>
            <person name="Berger A."/>
            <person name="Berges H."/>
            <person name="Bidwell S."/>
            <person name="Bisseling T."/>
            <person name="Choisne N."/>
            <person name="Couloux A."/>
            <person name="Denny R."/>
            <person name="Deshpande S."/>
            <person name="Dai X."/>
            <person name="Doyle J.J."/>
            <person name="Dudez A.M."/>
            <person name="Farmer A.D."/>
            <person name="Fouteau S."/>
            <person name="Franken C."/>
            <person name="Gibelin C."/>
            <person name="Gish J."/>
            <person name="Goldstein S."/>
            <person name="Gonzalez A.J."/>
            <person name="Green P.J."/>
            <person name="Hallab A."/>
            <person name="Hartog M."/>
            <person name="Hua A."/>
            <person name="Humphray S.J."/>
            <person name="Jeong D.H."/>
            <person name="Jing Y."/>
            <person name="Jocker A."/>
            <person name="Kenton S.M."/>
            <person name="Kim D.J."/>
            <person name="Klee K."/>
            <person name="Lai H."/>
            <person name="Lang C."/>
            <person name="Lin S."/>
            <person name="Macmil S.L."/>
            <person name="Magdelenat G."/>
            <person name="Matthews L."/>
            <person name="McCorrison J."/>
            <person name="Monaghan E.L."/>
            <person name="Mun J.H."/>
            <person name="Najar F.Z."/>
            <person name="Nicholson C."/>
            <person name="Noirot C."/>
            <person name="O'Bleness M."/>
            <person name="Paule C.R."/>
            <person name="Poulain J."/>
            <person name="Prion F."/>
            <person name="Qin B."/>
            <person name="Qu C."/>
            <person name="Retzel E.F."/>
            <person name="Riddle C."/>
            <person name="Sallet E."/>
            <person name="Samain S."/>
            <person name="Samson N."/>
            <person name="Sanders I."/>
            <person name="Saurat O."/>
            <person name="Scarpelli C."/>
            <person name="Schiex T."/>
            <person name="Segurens B."/>
            <person name="Severin A.J."/>
            <person name="Sherrier D.J."/>
            <person name="Shi R."/>
            <person name="Sims S."/>
            <person name="Singer S.R."/>
            <person name="Sinharoy S."/>
            <person name="Sterck L."/>
            <person name="Viollet A."/>
            <person name="Wang B.B."/>
            <person name="Wang K."/>
            <person name="Wang M."/>
            <person name="Wang X."/>
            <person name="Warfsmann J."/>
            <person name="Weissenbach J."/>
            <person name="White D.D."/>
            <person name="White J.D."/>
            <person name="Wiley G.B."/>
            <person name="Wincker P."/>
            <person name="Xing Y."/>
            <person name="Yang L."/>
            <person name="Yao Z."/>
            <person name="Ying F."/>
            <person name="Zhai J."/>
            <person name="Zhou L."/>
            <person name="Zuber A."/>
            <person name="Denarie J."/>
            <person name="Dixon R.A."/>
            <person name="May G.D."/>
            <person name="Schwartz D.C."/>
            <person name="Rogers J."/>
            <person name="Quetier F."/>
            <person name="Town C.D."/>
            <person name="Roe B.A."/>
        </authorList>
    </citation>
    <scope>NUCLEOTIDE SEQUENCE [LARGE SCALE GENOMIC DNA]</scope>
    <source>
        <strain evidence="2">A17</strain>
        <strain evidence="3 4">cv. Jemalong A17</strain>
    </source>
</reference>
<evidence type="ECO:0000313" key="2">
    <source>
        <dbReference type="EMBL" id="KEH18275.1"/>
    </source>
</evidence>
<keyword evidence="1" id="KW-0732">Signal</keyword>
<sequence length="76" mass="8841">MFENFLIIISLFGVGLRHFSNLSGHDSILYPAIDSLLYLRHMLKSCSTEVVYNRRSDAFVALKRYNNVQLLFPIVY</sequence>
<evidence type="ECO:0008006" key="5">
    <source>
        <dbReference type="Google" id="ProtNLM"/>
    </source>
</evidence>
<feature type="signal peptide" evidence="1">
    <location>
        <begin position="1"/>
        <end position="17"/>
    </location>
</feature>
<dbReference type="GO" id="GO:0003729">
    <property type="term" value="F:mRNA binding"/>
    <property type="evidence" value="ECO:0000318"/>
    <property type="project" value="GO_Central"/>
</dbReference>
<reference evidence="2 4" key="2">
    <citation type="journal article" date="2014" name="BMC Genomics">
        <title>An improved genome release (version Mt4.0) for the model legume Medicago truncatula.</title>
        <authorList>
            <person name="Tang H."/>
            <person name="Krishnakumar V."/>
            <person name="Bidwell S."/>
            <person name="Rosen B."/>
            <person name="Chan A."/>
            <person name="Zhou S."/>
            <person name="Gentzbittel L."/>
            <person name="Childs K.L."/>
            <person name="Yandell M."/>
            <person name="Gundlach H."/>
            <person name="Mayer K.F."/>
            <person name="Schwartz D.C."/>
            <person name="Town C.D."/>
        </authorList>
    </citation>
    <scope>GENOME REANNOTATION</scope>
    <source>
        <strain evidence="2">A17</strain>
        <strain evidence="3 4">cv. Jemalong A17</strain>
    </source>
</reference>
<feature type="chain" id="PRO_5014499101" description="Transmembrane protein" evidence="1">
    <location>
        <begin position="18"/>
        <end position="76"/>
    </location>
</feature>
<reference evidence="3" key="3">
    <citation type="submission" date="2015-04" db="UniProtKB">
        <authorList>
            <consortium name="EnsemblPlants"/>
        </authorList>
    </citation>
    <scope>IDENTIFICATION</scope>
    <source>
        <strain evidence="3">cv. Jemalong A17</strain>
    </source>
</reference>
<proteinExistence type="predicted"/>
<keyword evidence="4" id="KW-1185">Reference proteome</keyword>
<dbReference type="AlphaFoldDB" id="A0A072TXL1"/>
<organism evidence="2 4">
    <name type="scientific">Medicago truncatula</name>
    <name type="common">Barrel medic</name>
    <name type="synonym">Medicago tribuloides</name>
    <dbReference type="NCBI Taxonomy" id="3880"/>
    <lineage>
        <taxon>Eukaryota</taxon>
        <taxon>Viridiplantae</taxon>
        <taxon>Streptophyta</taxon>
        <taxon>Embryophyta</taxon>
        <taxon>Tracheophyta</taxon>
        <taxon>Spermatophyta</taxon>
        <taxon>Magnoliopsida</taxon>
        <taxon>eudicotyledons</taxon>
        <taxon>Gunneridae</taxon>
        <taxon>Pentapetalae</taxon>
        <taxon>rosids</taxon>
        <taxon>fabids</taxon>
        <taxon>Fabales</taxon>
        <taxon>Fabaceae</taxon>
        <taxon>Papilionoideae</taxon>
        <taxon>50 kb inversion clade</taxon>
        <taxon>NPAAA clade</taxon>
        <taxon>Hologalegina</taxon>
        <taxon>IRL clade</taxon>
        <taxon>Trifolieae</taxon>
        <taxon>Medicago</taxon>
    </lineage>
</organism>
<dbReference type="HOGENOM" id="CLU_2658277_0_0_1"/>
<protein>
    <recommendedName>
        <fullName evidence="5">Transmembrane protein</fullName>
    </recommendedName>
</protein>
<dbReference type="GO" id="GO:0006406">
    <property type="term" value="P:mRNA export from nucleus"/>
    <property type="evidence" value="ECO:0000318"/>
    <property type="project" value="GO_Central"/>
</dbReference>
<accession>A0A072TXL1</accession>
<dbReference type="Proteomes" id="UP000002051">
    <property type="component" value="Chromosome 8"/>
</dbReference>
<dbReference type="EMBL" id="CM001224">
    <property type="protein sequence ID" value="KEH18275.1"/>
    <property type="molecule type" value="Genomic_DNA"/>
</dbReference>
<gene>
    <name evidence="2" type="ordered locus">MTR_8g015540</name>
</gene>
<dbReference type="EnsemblPlants" id="KEH18275">
    <property type="protein sequence ID" value="KEH18275"/>
    <property type="gene ID" value="MTR_8g015540"/>
</dbReference>
<evidence type="ECO:0000313" key="4">
    <source>
        <dbReference type="Proteomes" id="UP000002051"/>
    </source>
</evidence>
<dbReference type="GO" id="GO:0005634">
    <property type="term" value="C:nucleus"/>
    <property type="evidence" value="ECO:0000318"/>
    <property type="project" value="GO_Central"/>
</dbReference>
<name>A0A072TXL1_MEDTR</name>
<evidence type="ECO:0000256" key="1">
    <source>
        <dbReference type="SAM" id="SignalP"/>
    </source>
</evidence>
<evidence type="ECO:0000313" key="3">
    <source>
        <dbReference type="EnsemblPlants" id="KEH18275"/>
    </source>
</evidence>